<dbReference type="GO" id="GO:0099604">
    <property type="term" value="F:ligand-gated calcium channel activity"/>
    <property type="evidence" value="ECO:0007669"/>
    <property type="project" value="TreeGrafter"/>
</dbReference>
<dbReference type="EMBL" id="APAU02000007">
    <property type="protein sequence ID" value="EUB63278.1"/>
    <property type="molecule type" value="Genomic_DNA"/>
</dbReference>
<dbReference type="Pfam" id="PF25508">
    <property type="entry name" value="TRPM2"/>
    <property type="match status" value="1"/>
</dbReference>
<dbReference type="InterPro" id="IPR057366">
    <property type="entry name" value="TRPM-like"/>
</dbReference>
<evidence type="ECO:0000256" key="1">
    <source>
        <dbReference type="ARBA" id="ARBA00004141"/>
    </source>
</evidence>
<evidence type="ECO:0000256" key="8">
    <source>
        <dbReference type="SAM" id="MobiDB-lite"/>
    </source>
</evidence>
<dbReference type="SUPFAM" id="SSF48403">
    <property type="entry name" value="Ankyrin repeat"/>
    <property type="match status" value="1"/>
</dbReference>
<dbReference type="InterPro" id="IPR050927">
    <property type="entry name" value="TRPM"/>
</dbReference>
<feature type="transmembrane region" description="Helical" evidence="9">
    <location>
        <begin position="1091"/>
        <end position="1117"/>
    </location>
</feature>
<dbReference type="Pfam" id="PF18139">
    <property type="entry name" value="LSDAT_euk"/>
    <property type="match status" value="1"/>
</dbReference>
<keyword evidence="4 9" id="KW-1133">Transmembrane helix</keyword>
<keyword evidence="6 9" id="KW-0472">Membrane</keyword>
<proteinExistence type="predicted"/>
<feature type="transmembrane region" description="Helical" evidence="9">
    <location>
        <begin position="1138"/>
        <end position="1162"/>
    </location>
</feature>
<keyword evidence="3 9" id="KW-0812">Transmembrane</keyword>
<dbReference type="GeneID" id="36337484"/>
<name>W6UPV4_ECHGR</name>
<feature type="compositionally biased region" description="Polar residues" evidence="8">
    <location>
        <begin position="558"/>
        <end position="573"/>
    </location>
</feature>
<dbReference type="OrthoDB" id="9983120at2759"/>
<dbReference type="InterPro" id="IPR036770">
    <property type="entry name" value="Ankyrin_rpt-contain_sf"/>
</dbReference>
<evidence type="ECO:0000259" key="11">
    <source>
        <dbReference type="Pfam" id="PF25508"/>
    </source>
</evidence>
<evidence type="ECO:0000256" key="9">
    <source>
        <dbReference type="SAM" id="Phobius"/>
    </source>
</evidence>
<evidence type="ECO:0000256" key="7">
    <source>
        <dbReference type="ARBA" id="ARBA00023303"/>
    </source>
</evidence>
<dbReference type="KEGG" id="egl:EGR_01769"/>
<feature type="domain" description="TRPM-like" evidence="11">
    <location>
        <begin position="680"/>
        <end position="900"/>
    </location>
</feature>
<feature type="region of interest" description="Disordered" evidence="8">
    <location>
        <begin position="548"/>
        <end position="578"/>
    </location>
</feature>
<feature type="domain" description="TRPM SLOG" evidence="10">
    <location>
        <begin position="298"/>
        <end position="521"/>
    </location>
</feature>
<dbReference type="CTD" id="36337484"/>
<keyword evidence="12" id="KW-0675">Receptor</keyword>
<organism evidence="12 13">
    <name type="scientific">Echinococcus granulosus</name>
    <name type="common">Hydatid tapeworm</name>
    <dbReference type="NCBI Taxonomy" id="6210"/>
    <lineage>
        <taxon>Eukaryota</taxon>
        <taxon>Metazoa</taxon>
        <taxon>Spiralia</taxon>
        <taxon>Lophotrochozoa</taxon>
        <taxon>Platyhelminthes</taxon>
        <taxon>Cestoda</taxon>
        <taxon>Eucestoda</taxon>
        <taxon>Cyclophyllidea</taxon>
        <taxon>Taeniidae</taxon>
        <taxon>Echinococcus</taxon>
        <taxon>Echinococcus granulosus group</taxon>
    </lineage>
</organism>
<dbReference type="OMA" id="CMMIASE"/>
<feature type="transmembrane region" description="Helical" evidence="9">
    <location>
        <begin position="982"/>
        <end position="1002"/>
    </location>
</feature>
<feature type="region of interest" description="Disordered" evidence="8">
    <location>
        <begin position="1215"/>
        <end position="1237"/>
    </location>
</feature>
<evidence type="ECO:0000313" key="12">
    <source>
        <dbReference type="EMBL" id="EUB63278.1"/>
    </source>
</evidence>
<reference evidence="12 13" key="1">
    <citation type="journal article" date="2013" name="Nat. Genet.">
        <title>The genome of the hydatid tapeworm Echinococcus granulosus.</title>
        <authorList>
            <person name="Zheng H."/>
            <person name="Zhang W."/>
            <person name="Zhang L."/>
            <person name="Zhang Z."/>
            <person name="Li J."/>
            <person name="Lu G."/>
            <person name="Zhu Y."/>
            <person name="Wang Y."/>
            <person name="Huang Y."/>
            <person name="Liu J."/>
            <person name="Kang H."/>
            <person name="Chen J."/>
            <person name="Wang L."/>
            <person name="Chen A."/>
            <person name="Yu S."/>
            <person name="Gao Z."/>
            <person name="Jin L."/>
            <person name="Gu W."/>
            <person name="Wang Z."/>
            <person name="Zhao L."/>
            <person name="Shi B."/>
            <person name="Wen H."/>
            <person name="Lin R."/>
            <person name="Jones M.K."/>
            <person name="Brejova B."/>
            <person name="Vinar T."/>
            <person name="Zhao G."/>
            <person name="McManus D.P."/>
            <person name="Chen Z."/>
            <person name="Zhou Y."/>
            <person name="Wang S."/>
        </authorList>
    </citation>
    <scope>NUCLEOTIDE SEQUENCE [LARGE SCALE GENOMIC DNA]</scope>
</reference>
<comment type="caution">
    <text evidence="12">The sequence shown here is derived from an EMBL/GenBank/DDBJ whole genome shotgun (WGS) entry which is preliminary data.</text>
</comment>
<accession>W6UPV4</accession>
<dbReference type="GO" id="GO:0005886">
    <property type="term" value="C:plasma membrane"/>
    <property type="evidence" value="ECO:0007669"/>
    <property type="project" value="TreeGrafter"/>
</dbReference>
<comment type="subcellular location">
    <subcellularLocation>
        <location evidence="1">Membrane</location>
        <topology evidence="1">Multi-pass membrane protein</topology>
    </subcellularLocation>
</comment>
<keyword evidence="13" id="KW-1185">Reference proteome</keyword>
<dbReference type="PANTHER" id="PTHR13800">
    <property type="entry name" value="TRANSIENT RECEPTOR POTENTIAL CATION CHANNEL, SUBFAMILY M, MEMBER 6"/>
    <property type="match status" value="1"/>
</dbReference>
<feature type="transmembrane region" description="Helical" evidence="9">
    <location>
        <begin position="1009"/>
        <end position="1032"/>
    </location>
</feature>
<evidence type="ECO:0000313" key="13">
    <source>
        <dbReference type="Proteomes" id="UP000019149"/>
    </source>
</evidence>
<dbReference type="RefSeq" id="XP_024354474.1">
    <property type="nucleotide sequence ID" value="XM_024491018.1"/>
</dbReference>
<dbReference type="InterPro" id="IPR041491">
    <property type="entry name" value="TRPM_SLOG"/>
</dbReference>
<dbReference type="PANTHER" id="PTHR13800:SF12">
    <property type="entry name" value="TRANSIENT RECEPTOR POTENTIAL CATION CHANNEL SUBFAMILY M MEMBER-LIKE 2"/>
    <property type="match status" value="1"/>
</dbReference>
<evidence type="ECO:0000256" key="2">
    <source>
        <dbReference type="ARBA" id="ARBA00022448"/>
    </source>
</evidence>
<dbReference type="Gene3D" id="1.25.40.20">
    <property type="entry name" value="Ankyrin repeat-containing domain"/>
    <property type="match status" value="1"/>
</dbReference>
<evidence type="ECO:0000256" key="5">
    <source>
        <dbReference type="ARBA" id="ARBA00023065"/>
    </source>
</evidence>
<keyword evidence="7" id="KW-0407">Ion channel</keyword>
<keyword evidence="5" id="KW-0406">Ion transport</keyword>
<protein>
    <submittedName>
        <fullName evidence="12">Transient receptor potential cation channel subfamily M member</fullName>
    </submittedName>
</protein>
<evidence type="ECO:0000256" key="4">
    <source>
        <dbReference type="ARBA" id="ARBA00022989"/>
    </source>
</evidence>
<evidence type="ECO:0000256" key="6">
    <source>
        <dbReference type="ARBA" id="ARBA00023136"/>
    </source>
</evidence>
<keyword evidence="2" id="KW-0813">Transport</keyword>
<dbReference type="Proteomes" id="UP000019149">
    <property type="component" value="Unassembled WGS sequence"/>
</dbReference>
<evidence type="ECO:0000259" key="10">
    <source>
        <dbReference type="Pfam" id="PF18139"/>
    </source>
</evidence>
<evidence type="ECO:0000256" key="3">
    <source>
        <dbReference type="ARBA" id="ARBA00022692"/>
    </source>
</evidence>
<feature type="transmembrane region" description="Helical" evidence="9">
    <location>
        <begin position="808"/>
        <end position="827"/>
    </location>
</feature>
<sequence>MSIVSLGQWSRKHKRRSQQSSQQLRSSILPSLPLLGQAIDEDGDTTNLDPDEGAFFRFRTDLRDSEVLRLIETIQKDDAKQFSSFTFKRIESLTMDVTLTELPESVTPVHICAAMGDYVGVRKLLVAGLPYLTQDRLGRIPLHYAAQTNLPTVIILLARDISLLNVSDFANELPLAFCKYHQNQAIKEYIMEVTNAQKVAQPSDDVETDVENDEVQAMVSRGAHCTLPLHFEAYLCTRVRPSHNRQTLCECSDDVAKHEKFSESEVLNELIASRSEVFVKQPTNTFGQFETPCSNLVAEFVRIADDTPVDNLAELFFGIWKMRKPDLALTLYGSVPQQKSFQKRFNNMIFSIFQKTLTWVITDGIYDSVAETMSHGIRGYAEAYGLTKLQVIGIVPWRRMSFQADLHSADFSGNFQARFPDRERKLAIQTQIAPFHTRYLFVDSGARNDVDCIQNFRTQFEVWLSKIRLDEETFELSRNIPLCGLLVAGRPEDALGVYQALCRNIPFVIVADSGGLASILERCVSEMEYLQGSGNSYTDDGLGEIELDETESSERTQVRLNDTESLGTKNNSHPGCDGDTRLFEKKKQKLVLEIMFQYWTEEEIQQESLDMVLKIVAYSQLIEFFSSDKGLEGTLDRSVLSSLINPALFQTQESQYTWKPRLKIALELDRSGFVLEKILDGAKWTPKEMEPFVISCLLKNKVDFLRIFTDVGFEIHEFASTKIVEELYSVEAQRNVPAQITIERVRKTLRKLMGHNLLTYNKENPKPPGAIRRTLRGGTFDSKSKRDHCIQYLYLWALVTRRFETAHFLLTMLTDISAGALFAATFLRCISKKTRFLSDSVDQRRYASEFEQLAVSILDACYFNNKENTMNLLVMERRSFAMHSCMMIASEGNCREFMQHRACQEYLDRVWANTLLIKKLSGRFILSIVVGAVFPPAVPFVAEYDEAMYAKSAKSRKAATNILLFFILLVNIEVELDYSSSVMFSISAFMILTFITHFIEFVRITKGDLLPFSLILCIFWILYSLFFSAIVIRPNTIYNPSDALSSLFYTLQSSFFQMFGEFQAEDFINHYGDRECANITTPGCTYPGYRVLIPLLMAIFTLTTHVLLINLLIAIFTKTYDRMVAISQQLWTMQRYRLVEYILVGSVQPGPFLIFSFVYQLAALFCRSKTSNKSNKKRPFRKSFEDNPGRERQLINWEKLSALVMMGMHDEGQELERASKGGVTLENRRKATESWKTPNDRSWQIVRRIVPPTMVLQSLAKPGPVTDALAKKIDDIDSKLEKISTIMSGRPVEPKLLLPSNVKRLSREGSHRSSLNSIDTSDVPIVAQWRNHQIAIYSSLTSDTTPHTLDPPIPWEMPYPKYRAIPWSPRRFMVPQWQSDSMPPPEASRLHSFDSTNLSFCDSAPRNPEGRVGTAGKGLLPKYGANSACIIVVARGSISDEVLVLKGIRPQAQFPWFLCTHPPSCNQTTCFNGLVRTFCQKCQNSETEPTKKAVIDDFIASFVQCIEVGSTSDPINCDNAWLSVTAIHFQIPPNYKWISDLENILAVKDSTPSWVRTDNLPALRRSHLAALMAIKQ</sequence>
<gene>
    <name evidence="12" type="ORF">EGR_01769</name>
</gene>
<dbReference type="STRING" id="6210.W6UPV4"/>
<feature type="region of interest" description="Disordered" evidence="8">
    <location>
        <begin position="1"/>
        <end position="24"/>
    </location>
</feature>